<keyword evidence="7" id="KW-1185">Reference proteome</keyword>
<dbReference type="EMBL" id="JAGPUO010000004">
    <property type="protein sequence ID" value="KAG5663551.1"/>
    <property type="molecule type" value="Genomic_DNA"/>
</dbReference>
<feature type="non-terminal residue" evidence="6">
    <location>
        <position position="174"/>
    </location>
</feature>
<dbReference type="Pfam" id="PF01544">
    <property type="entry name" value="CorA"/>
    <property type="match status" value="1"/>
</dbReference>
<evidence type="ECO:0000256" key="3">
    <source>
        <dbReference type="ARBA" id="ARBA00022989"/>
    </source>
</evidence>
<dbReference type="InterPro" id="IPR045863">
    <property type="entry name" value="CorA_TM1_TM2"/>
</dbReference>
<feature type="non-terminal residue" evidence="6">
    <location>
        <position position="1"/>
    </location>
</feature>
<dbReference type="InterPro" id="IPR002523">
    <property type="entry name" value="MgTranspt_CorA/ZnTranspt_ZntB"/>
</dbReference>
<evidence type="ECO:0000256" key="1">
    <source>
        <dbReference type="ARBA" id="ARBA00004141"/>
    </source>
</evidence>
<dbReference type="SUPFAM" id="SSF144083">
    <property type="entry name" value="Magnesium transport protein CorA, transmembrane region"/>
    <property type="match status" value="1"/>
</dbReference>
<sequence length="174" mass="19863">SSHWTELTHYLYVIGINDARLVLRDALKAIHTIKYQNASNPTTGSAHICLMYMNHLEYHQRLLDRLEQEFETFPPVWRIVSTPVWPDGLVKTCHYLQGDLVKALAETTQVRNMIIQQYSLSQSRKTGVLTILASIFVPMSFVATFFGMNTKEINNSAWPLNYYIIAAISLTAVT</sequence>
<dbReference type="Proteomes" id="UP000782241">
    <property type="component" value="Unassembled WGS sequence"/>
</dbReference>
<keyword evidence="3 5" id="KW-1133">Transmembrane helix</keyword>
<dbReference type="Gene3D" id="1.20.58.340">
    <property type="entry name" value="Magnesium transport protein CorA, transmembrane region"/>
    <property type="match status" value="1"/>
</dbReference>
<comment type="caution">
    <text evidence="6">The sequence shown here is derived from an EMBL/GenBank/DDBJ whole genome shotgun (WGS) entry which is preliminary data.</text>
</comment>
<accession>A0A9P7KRV2</accession>
<organism evidence="6 7">
    <name type="scientific">Fusarium avenaceum</name>
    <dbReference type="NCBI Taxonomy" id="40199"/>
    <lineage>
        <taxon>Eukaryota</taxon>
        <taxon>Fungi</taxon>
        <taxon>Dikarya</taxon>
        <taxon>Ascomycota</taxon>
        <taxon>Pezizomycotina</taxon>
        <taxon>Sordariomycetes</taxon>
        <taxon>Hypocreomycetidae</taxon>
        <taxon>Hypocreales</taxon>
        <taxon>Nectriaceae</taxon>
        <taxon>Fusarium</taxon>
        <taxon>Fusarium tricinctum species complex</taxon>
    </lineage>
</organism>
<reference evidence="6" key="1">
    <citation type="submission" date="2021-04" db="EMBL/GenBank/DDBJ databases">
        <title>Draft genome of Fusarium avenaceum strain F156N33, isolated from an atmospheric sample in Virginia.</title>
        <authorList>
            <person name="Yang S."/>
            <person name="Vinatzer B.A."/>
            <person name="Coleman J."/>
        </authorList>
    </citation>
    <scope>NUCLEOTIDE SEQUENCE</scope>
    <source>
        <strain evidence="6">F156N33</strain>
    </source>
</reference>
<evidence type="ECO:0000313" key="6">
    <source>
        <dbReference type="EMBL" id="KAG5663551.1"/>
    </source>
</evidence>
<evidence type="ECO:0000256" key="4">
    <source>
        <dbReference type="ARBA" id="ARBA00023136"/>
    </source>
</evidence>
<dbReference type="GO" id="GO:0016020">
    <property type="term" value="C:membrane"/>
    <property type="evidence" value="ECO:0007669"/>
    <property type="project" value="UniProtKB-SubCell"/>
</dbReference>
<name>A0A9P7KRV2_9HYPO</name>
<dbReference type="GO" id="GO:0046873">
    <property type="term" value="F:metal ion transmembrane transporter activity"/>
    <property type="evidence" value="ECO:0007669"/>
    <property type="project" value="InterPro"/>
</dbReference>
<evidence type="ECO:0000256" key="5">
    <source>
        <dbReference type="SAM" id="Phobius"/>
    </source>
</evidence>
<gene>
    <name evidence="6" type="ORF">KAF25_001487</name>
</gene>
<evidence type="ECO:0000313" key="7">
    <source>
        <dbReference type="Proteomes" id="UP000782241"/>
    </source>
</evidence>
<evidence type="ECO:0000256" key="2">
    <source>
        <dbReference type="ARBA" id="ARBA00022692"/>
    </source>
</evidence>
<keyword evidence="2 5" id="KW-0812">Transmembrane</keyword>
<proteinExistence type="predicted"/>
<dbReference type="AlphaFoldDB" id="A0A9P7KRV2"/>
<comment type="subcellular location">
    <subcellularLocation>
        <location evidence="1">Membrane</location>
        <topology evidence="1">Multi-pass membrane protein</topology>
    </subcellularLocation>
</comment>
<protein>
    <submittedName>
        <fullName evidence="6">Uncharacterized protein</fullName>
    </submittedName>
</protein>
<keyword evidence="4 5" id="KW-0472">Membrane</keyword>
<feature type="transmembrane region" description="Helical" evidence="5">
    <location>
        <begin position="127"/>
        <end position="148"/>
    </location>
</feature>